<dbReference type="EMBL" id="FPBT01000031">
    <property type="protein sequence ID" value="SFU67871.1"/>
    <property type="molecule type" value="Genomic_DNA"/>
</dbReference>
<dbReference type="CDD" id="cd03770">
    <property type="entry name" value="SR_TndX_transposase"/>
    <property type="match status" value="1"/>
</dbReference>
<keyword evidence="1" id="KW-0175">Coiled coil</keyword>
<feature type="domain" description="Resolvase/invertase-type recombinase catalytic" evidence="2">
    <location>
        <begin position="9"/>
        <end position="158"/>
    </location>
</feature>
<evidence type="ECO:0000259" key="2">
    <source>
        <dbReference type="PROSITE" id="PS51736"/>
    </source>
</evidence>
<evidence type="ECO:0000313" key="4">
    <source>
        <dbReference type="EMBL" id="SFU67871.1"/>
    </source>
</evidence>
<dbReference type="GO" id="GO:0003677">
    <property type="term" value="F:DNA binding"/>
    <property type="evidence" value="ECO:0007669"/>
    <property type="project" value="InterPro"/>
</dbReference>
<proteinExistence type="predicted"/>
<feature type="coiled-coil region" evidence="1">
    <location>
        <begin position="419"/>
        <end position="474"/>
    </location>
</feature>
<dbReference type="PROSITE" id="PS51736">
    <property type="entry name" value="RECOMBINASES_3"/>
    <property type="match status" value="1"/>
</dbReference>
<dbReference type="GO" id="GO:0000150">
    <property type="term" value="F:DNA strand exchange activity"/>
    <property type="evidence" value="ECO:0007669"/>
    <property type="project" value="InterPro"/>
</dbReference>
<dbReference type="Proteomes" id="UP000198817">
    <property type="component" value="Unassembled WGS sequence"/>
</dbReference>
<organism evidence="4 5">
    <name type="scientific">Eubacterium pyruvativorans</name>
    <dbReference type="NCBI Taxonomy" id="155865"/>
    <lineage>
        <taxon>Bacteria</taxon>
        <taxon>Bacillati</taxon>
        <taxon>Bacillota</taxon>
        <taxon>Clostridia</taxon>
        <taxon>Eubacteriales</taxon>
        <taxon>Eubacteriaceae</taxon>
        <taxon>Eubacterium</taxon>
    </lineage>
</organism>
<dbReference type="InterPro" id="IPR036162">
    <property type="entry name" value="Resolvase-like_N_sf"/>
</dbReference>
<dbReference type="Pfam" id="PF14287">
    <property type="entry name" value="DUF4368"/>
    <property type="match status" value="1"/>
</dbReference>
<evidence type="ECO:0000256" key="1">
    <source>
        <dbReference type="SAM" id="Coils"/>
    </source>
</evidence>
<dbReference type="InterPro" id="IPR025827">
    <property type="entry name" value="Zn_ribbon_recom_dom"/>
</dbReference>
<reference evidence="4 5" key="1">
    <citation type="submission" date="2016-10" db="EMBL/GenBank/DDBJ databases">
        <authorList>
            <person name="de Groot N.N."/>
        </authorList>
    </citation>
    <scope>NUCLEOTIDE SEQUENCE [LARGE SCALE GENOMIC DNA]</scope>
    <source>
        <strain evidence="4 5">KHGC13</strain>
    </source>
</reference>
<dbReference type="PANTHER" id="PTHR30461:SF23">
    <property type="entry name" value="DNA RECOMBINASE-RELATED"/>
    <property type="match status" value="1"/>
</dbReference>
<protein>
    <submittedName>
        <fullName evidence="4">Site-specific DNA recombinase</fullName>
    </submittedName>
</protein>
<dbReference type="AlphaFoldDB" id="A0A1I7I4M6"/>
<dbReference type="InterPro" id="IPR006119">
    <property type="entry name" value="Resolv_N"/>
</dbReference>
<keyword evidence="5" id="KW-1185">Reference proteome</keyword>
<dbReference type="InterPro" id="IPR038109">
    <property type="entry name" value="DNA_bind_recomb_sf"/>
</dbReference>
<dbReference type="InterPro" id="IPR050639">
    <property type="entry name" value="SSR_resolvase"/>
</dbReference>
<evidence type="ECO:0000259" key="3">
    <source>
        <dbReference type="PROSITE" id="PS51737"/>
    </source>
</evidence>
<accession>A0A1I7I4M6</accession>
<dbReference type="PANTHER" id="PTHR30461">
    <property type="entry name" value="DNA-INVERTASE FROM LAMBDOID PROPHAGE"/>
    <property type="match status" value="1"/>
</dbReference>
<dbReference type="Gene3D" id="3.90.1750.20">
    <property type="entry name" value="Putative Large Serine Recombinase, Chain B, Domain 2"/>
    <property type="match status" value="1"/>
</dbReference>
<dbReference type="InterPro" id="IPR011109">
    <property type="entry name" value="DNA_bind_recombinase_dom"/>
</dbReference>
<dbReference type="RefSeq" id="WP_090472011.1">
    <property type="nucleotide sequence ID" value="NZ_FOWF01000034.1"/>
</dbReference>
<gene>
    <name evidence="4" type="ORF">SAMN05216508_13122</name>
</gene>
<dbReference type="PROSITE" id="PS51737">
    <property type="entry name" value="RECOMBINASE_DNA_BIND"/>
    <property type="match status" value="1"/>
</dbReference>
<dbReference type="SUPFAM" id="SSF53041">
    <property type="entry name" value="Resolvase-like"/>
    <property type="match status" value="1"/>
</dbReference>
<dbReference type="Pfam" id="PF07508">
    <property type="entry name" value="Recombinase"/>
    <property type="match status" value="1"/>
</dbReference>
<feature type="domain" description="Recombinase" evidence="3">
    <location>
        <begin position="166"/>
        <end position="309"/>
    </location>
</feature>
<sequence>MAKFQGFKATALYERLSKDDELQGESNSILNQKKYLEDFARKNGFDNIRHFTDDGFTGTNFNRPAFQEMLREVEAGTISTVIVKDMSRFGRNYLQVGYYTEILFPQKEVRFIAINNNVDSEQPMGNDFAPFLNIMNEWYAKDTSNKIKSIFNARMNEGLRCSGSIPYGYNRLPDDKQTLVVDPVASEVVRHIFELAAEGKGPTAIASALEEEKTLIPSAYTAKYHPEQSNKKAKEGSCNWSCTTVSEILRRKEYLGHTVLKKSFKPSFKMDRRSIDPEDWLVFENTHEPIIDQELWDKAQKSLDKGRKRQSMPYGYYTNSHRLCGYLFCADCGHRMSINHHKRKDGSDVFSFRCGNYSNNGKNCTAHYIAANTIEKLLLQAIQRLSRRVIRDENAFAASLKEAYEQELKKRPVANRSKLKESEKRFDELDRLIKSLYENYSKGILPERQYLSMMKSYAEEQDALEKQIAELKAEAVESDPPAFKGDRFIEIVKKYKNPTELTDEMLRELVDKVLVHEKVKEEDKTSQKIQL</sequence>
<dbReference type="Pfam" id="PF13408">
    <property type="entry name" value="Zn_ribbon_recom"/>
    <property type="match status" value="1"/>
</dbReference>
<evidence type="ECO:0000313" key="5">
    <source>
        <dbReference type="Proteomes" id="UP000198817"/>
    </source>
</evidence>
<dbReference type="InterPro" id="IPR025378">
    <property type="entry name" value="DUF4368"/>
</dbReference>
<name>A0A1I7I4M6_9FIRM</name>
<dbReference type="SMART" id="SM00857">
    <property type="entry name" value="Resolvase"/>
    <property type="match status" value="1"/>
</dbReference>
<dbReference type="STRING" id="155865.SAMN05216515_1343"/>
<dbReference type="OrthoDB" id="9784557at2"/>
<dbReference type="Gene3D" id="3.40.50.1390">
    <property type="entry name" value="Resolvase, N-terminal catalytic domain"/>
    <property type="match status" value="1"/>
</dbReference>
<dbReference type="Pfam" id="PF00239">
    <property type="entry name" value="Resolvase"/>
    <property type="match status" value="1"/>
</dbReference>